<dbReference type="GO" id="GO:0043138">
    <property type="term" value="F:3'-5' DNA helicase activity"/>
    <property type="evidence" value="ECO:0007669"/>
    <property type="project" value="UniProtKB-EC"/>
</dbReference>
<dbReference type="PANTHER" id="PTHR47835:SF3">
    <property type="entry name" value="HELICASE FOR MEIOSIS 1"/>
    <property type="match status" value="1"/>
</dbReference>
<evidence type="ECO:0000256" key="11">
    <source>
        <dbReference type="SAM" id="MobiDB-lite"/>
    </source>
</evidence>
<organism evidence="15 16">
    <name type="scientific">Rhodotorula graminis (strain WP1)</name>
    <dbReference type="NCBI Taxonomy" id="578459"/>
    <lineage>
        <taxon>Eukaryota</taxon>
        <taxon>Fungi</taxon>
        <taxon>Dikarya</taxon>
        <taxon>Basidiomycota</taxon>
        <taxon>Pucciniomycotina</taxon>
        <taxon>Microbotryomycetes</taxon>
        <taxon>Sporidiobolales</taxon>
        <taxon>Sporidiobolaceae</taxon>
        <taxon>Rhodotorula</taxon>
    </lineage>
</organism>
<evidence type="ECO:0000256" key="2">
    <source>
        <dbReference type="ARBA" id="ARBA00022741"/>
    </source>
</evidence>
<keyword evidence="3" id="KW-0378">Hydrolase</keyword>
<dbReference type="Gene3D" id="3.40.50.300">
    <property type="entry name" value="P-loop containing nucleotide triphosphate hydrolases"/>
    <property type="match status" value="2"/>
</dbReference>
<dbReference type="GO" id="GO:0016787">
    <property type="term" value="F:hydrolase activity"/>
    <property type="evidence" value="ECO:0007669"/>
    <property type="project" value="UniProtKB-KW"/>
</dbReference>
<dbReference type="CDD" id="cd18795">
    <property type="entry name" value="SF2_C_Ski2"/>
    <property type="match status" value="1"/>
</dbReference>
<name>A0A194S5S3_RHOGW</name>
<feature type="compositionally biased region" description="Low complexity" evidence="11">
    <location>
        <begin position="282"/>
        <end position="297"/>
    </location>
</feature>
<keyword evidence="12" id="KW-0812">Transmembrane</keyword>
<dbReference type="InterPro" id="IPR057842">
    <property type="entry name" value="WH_MER3"/>
</dbReference>
<comment type="catalytic activity">
    <reaction evidence="8">
        <text>Couples ATP hydrolysis with the unwinding of duplex DNA by translocating in the 3'-5' direction.</text>
        <dbReference type="EC" id="5.6.2.4"/>
    </reaction>
</comment>
<feature type="compositionally biased region" description="Acidic residues" evidence="11">
    <location>
        <begin position="243"/>
        <end position="254"/>
    </location>
</feature>
<dbReference type="FunFam" id="1.10.10.10:FF:000012">
    <property type="entry name" value="U5 small nuclear ribonucleoprotein helicase"/>
    <property type="match status" value="1"/>
</dbReference>
<dbReference type="InterPro" id="IPR036390">
    <property type="entry name" value="WH_DNA-bd_sf"/>
</dbReference>
<dbReference type="Gene3D" id="1.10.10.10">
    <property type="entry name" value="Winged helix-like DNA-binding domain superfamily/Winged helix DNA-binding domain"/>
    <property type="match status" value="1"/>
</dbReference>
<keyword evidence="4" id="KW-0347">Helicase</keyword>
<dbReference type="STRING" id="578459.A0A194S5S3"/>
<dbReference type="Pfam" id="PF00271">
    <property type="entry name" value="Helicase_C"/>
    <property type="match status" value="1"/>
</dbReference>
<feature type="transmembrane region" description="Helical" evidence="12">
    <location>
        <begin position="1634"/>
        <end position="1655"/>
    </location>
</feature>
<feature type="compositionally biased region" description="Low complexity" evidence="11">
    <location>
        <begin position="194"/>
        <end position="206"/>
    </location>
</feature>
<dbReference type="SUPFAM" id="SSF46785">
    <property type="entry name" value="Winged helix' DNA-binding domain"/>
    <property type="match status" value="1"/>
</dbReference>
<dbReference type="SMART" id="SM00973">
    <property type="entry name" value="Sec63"/>
    <property type="match status" value="1"/>
</dbReference>
<comment type="catalytic activity">
    <reaction evidence="10">
        <text>ATP + H2O = ADP + phosphate + H(+)</text>
        <dbReference type="Rhea" id="RHEA:13065"/>
        <dbReference type="ChEBI" id="CHEBI:15377"/>
        <dbReference type="ChEBI" id="CHEBI:15378"/>
        <dbReference type="ChEBI" id="CHEBI:30616"/>
        <dbReference type="ChEBI" id="CHEBI:43474"/>
        <dbReference type="ChEBI" id="CHEBI:456216"/>
        <dbReference type="EC" id="5.6.2.4"/>
    </reaction>
</comment>
<dbReference type="SMART" id="SM00487">
    <property type="entry name" value="DEXDc"/>
    <property type="match status" value="1"/>
</dbReference>
<dbReference type="GeneID" id="28977095"/>
<keyword evidence="6" id="KW-0413">Isomerase</keyword>
<feature type="transmembrane region" description="Helical" evidence="12">
    <location>
        <begin position="1710"/>
        <end position="1733"/>
    </location>
</feature>
<feature type="transmembrane region" description="Helical" evidence="12">
    <location>
        <begin position="1661"/>
        <end position="1689"/>
    </location>
</feature>
<dbReference type="InterPro" id="IPR011545">
    <property type="entry name" value="DEAD/DEAH_box_helicase_dom"/>
</dbReference>
<feature type="compositionally biased region" description="Gly residues" evidence="11">
    <location>
        <begin position="266"/>
        <end position="281"/>
    </location>
</feature>
<dbReference type="InterPro" id="IPR004179">
    <property type="entry name" value="Sec63-dom"/>
</dbReference>
<proteinExistence type="inferred from homology"/>
<dbReference type="SUPFAM" id="SSF158702">
    <property type="entry name" value="Sec63 N-terminal domain-like"/>
    <property type="match status" value="1"/>
</dbReference>
<feature type="compositionally biased region" description="Pro residues" evidence="11">
    <location>
        <begin position="156"/>
        <end position="170"/>
    </location>
</feature>
<dbReference type="RefSeq" id="XP_018272122.1">
    <property type="nucleotide sequence ID" value="XM_018416647.1"/>
</dbReference>
<dbReference type="PANTHER" id="PTHR47835">
    <property type="entry name" value="HFM1, ATP DEPENDENT DNA HELICASE HOMOLOG"/>
    <property type="match status" value="1"/>
</dbReference>
<feature type="compositionally biased region" description="Acidic residues" evidence="11">
    <location>
        <begin position="63"/>
        <end position="77"/>
    </location>
</feature>
<evidence type="ECO:0000256" key="7">
    <source>
        <dbReference type="ARBA" id="ARBA00023254"/>
    </source>
</evidence>
<feature type="compositionally biased region" description="Polar residues" evidence="11">
    <location>
        <begin position="129"/>
        <end position="139"/>
    </location>
</feature>
<dbReference type="GO" id="GO:0003676">
    <property type="term" value="F:nucleic acid binding"/>
    <property type="evidence" value="ECO:0007669"/>
    <property type="project" value="InterPro"/>
</dbReference>
<comment type="similarity">
    <text evidence="1">Belongs to the helicase family. SKI2 subfamily.</text>
</comment>
<evidence type="ECO:0000256" key="12">
    <source>
        <dbReference type="SAM" id="Phobius"/>
    </source>
</evidence>
<feature type="domain" description="Helicase ATP-binding" evidence="13">
    <location>
        <begin position="371"/>
        <end position="549"/>
    </location>
</feature>
<keyword evidence="12" id="KW-0472">Membrane</keyword>
<evidence type="ECO:0000256" key="5">
    <source>
        <dbReference type="ARBA" id="ARBA00022840"/>
    </source>
</evidence>
<dbReference type="PROSITE" id="PS51194">
    <property type="entry name" value="HELICASE_CTER"/>
    <property type="match status" value="1"/>
</dbReference>
<evidence type="ECO:0000256" key="4">
    <source>
        <dbReference type="ARBA" id="ARBA00022806"/>
    </source>
</evidence>
<feature type="region of interest" description="Disordered" evidence="11">
    <location>
        <begin position="1268"/>
        <end position="1477"/>
    </location>
</feature>
<protein>
    <recommendedName>
        <fullName evidence="9">DNA 3'-5' helicase</fullName>
        <ecNumber evidence="9">5.6.2.4</ecNumber>
    </recommendedName>
</protein>
<dbReference type="InterPro" id="IPR014001">
    <property type="entry name" value="Helicase_ATP-bd"/>
</dbReference>
<dbReference type="InterPro" id="IPR027417">
    <property type="entry name" value="P-loop_NTPase"/>
</dbReference>
<dbReference type="GO" id="GO:0051321">
    <property type="term" value="P:meiotic cell cycle"/>
    <property type="evidence" value="ECO:0007669"/>
    <property type="project" value="UniProtKB-KW"/>
</dbReference>
<keyword evidence="7" id="KW-0469">Meiosis</keyword>
<feature type="transmembrane region" description="Helical" evidence="12">
    <location>
        <begin position="1593"/>
        <end position="1614"/>
    </location>
</feature>
<keyword evidence="5" id="KW-0067">ATP-binding</keyword>
<feature type="compositionally biased region" description="Basic and acidic residues" evidence="11">
    <location>
        <begin position="1520"/>
        <end position="1532"/>
    </location>
</feature>
<dbReference type="SMART" id="SM00490">
    <property type="entry name" value="HELICc"/>
    <property type="match status" value="1"/>
</dbReference>
<evidence type="ECO:0000256" key="8">
    <source>
        <dbReference type="ARBA" id="ARBA00034617"/>
    </source>
</evidence>
<dbReference type="Pfam" id="PF02889">
    <property type="entry name" value="Sec63"/>
    <property type="match status" value="1"/>
</dbReference>
<keyword evidence="2" id="KW-0547">Nucleotide-binding</keyword>
<evidence type="ECO:0000256" key="6">
    <source>
        <dbReference type="ARBA" id="ARBA00023235"/>
    </source>
</evidence>
<evidence type="ECO:0000313" key="15">
    <source>
        <dbReference type="EMBL" id="KPV76073.1"/>
    </source>
</evidence>
<gene>
    <name evidence="15" type="ORF">RHOBADRAFT_53066</name>
</gene>
<dbReference type="Pfam" id="PF23445">
    <property type="entry name" value="WHD_SNRNP200"/>
    <property type="match status" value="1"/>
</dbReference>
<dbReference type="GO" id="GO:0005524">
    <property type="term" value="F:ATP binding"/>
    <property type="evidence" value="ECO:0007669"/>
    <property type="project" value="UniProtKB-KW"/>
</dbReference>
<dbReference type="Proteomes" id="UP000053890">
    <property type="component" value="Unassembled WGS sequence"/>
</dbReference>
<feature type="compositionally biased region" description="Low complexity" evidence="11">
    <location>
        <begin position="27"/>
        <end position="40"/>
    </location>
</feature>
<evidence type="ECO:0000259" key="14">
    <source>
        <dbReference type="PROSITE" id="PS51194"/>
    </source>
</evidence>
<feature type="domain" description="Helicase C-terminal" evidence="14">
    <location>
        <begin position="591"/>
        <end position="784"/>
    </location>
</feature>
<dbReference type="EC" id="5.6.2.4" evidence="9"/>
<feature type="region of interest" description="Disordered" evidence="11">
    <location>
        <begin position="1"/>
        <end position="341"/>
    </location>
</feature>
<dbReference type="InterPro" id="IPR052247">
    <property type="entry name" value="Meiotic_Crossover_Helicase"/>
</dbReference>
<dbReference type="Pfam" id="PF00270">
    <property type="entry name" value="DEAD"/>
    <property type="match status" value="1"/>
</dbReference>
<sequence>MSRSAPRASFGRGLAVPPPRSLLPISAFAPPQQAPHAQGALGPSSSSIYDNDDEVTQSLAEFLDADNAELEEQEAGDEFGWRGDGDDAFDTSEPFPSFHHLSPPSPSPTRAGGPRTAQLLPTVDRTTAYYATSTPTGTQRHPPPPPHPPSRSSAPPIRPMPLRFPQPPPSSHSHPHQQAHHPVAGSASAHRPLARPAASTAASTSGTLGGQRRVPAHAPVVGQYGVGQMDVDEDEGRGMSEDYWGEQDGGDGEFEQALARTELDFGRGGGAGNGRGGGEPGRTGQPSTSSRSRTSAFPPAPPPPTHRLHGPAASQQSASARQSQSQGGPSGGGGTVRKQGIKLRPVSELPDALRSLWRFGVFNAVQSVCFDTVYHTEENIVVSAPTGAGKTVLFELAIVRLFTRSSSNDAKVLYMAPTKSLCSERTLDWKRKFEHGLGWAVQELTGDSDTSTSAWRDFANARIIVTTPEKWDAMTRKWHDHGSTLGQLRLFCVDEVHTVGADVRGAVLEVVVSRMKTLGTSTRFVAVSATVPNIHDVAEWLGTGAVGEDEHEPAKVFQFGDEFRPCKLQKVVIGYPKNGNDFAFANGLNFKLFELVKQYSSGKPVLIFCNTRKGCLQAAEALAKDYKLALSSSSRSSLAWPKPQRHEFQTSDKHLAALLENGIATHHAGMDSNDRRLVERLFIDGSISIVCSTSTLAVGVNLPARMVVIRGTKAFIDGQSKEYSDLEVLQMIGRAGRPQFDTTGIACIMTEKALEGKYSNLLNAQNLLESCLHKSLTEHVNSEITLRTITNVQSGLHWLRSTFLYTRITKNPSHYAIGPDKTSPETRLEEICLEAIKELVDSGVVDQREDELSATHFGDIMSKFYLSHRTFLALKDLPLKSNMRTLLETLAASTEFSSYRFRQGEKSVLQKYNKNLKFPTAKVSSTADRIMILIQLVLDGVPGSELKNDSINPLLDARAIFSAAVRIAKCMVDLAVEREDGAIRTVLELLRSLNGRCWDGSPFVLRQLEGIGEKSYKILVSNGIKGFDDVRECEPDRLEVLLGRRPPYGRKLISQAKTLPQFEITVSAHDEEVLAGRAGVQVDLSIDLRLALTKPLPAVKKGPMKLWANLATTTSDGEFIDFRRTRMDHLLKSPKQVDLSVILLKPSQRIIISASCDLIAGSEVKAFFKPETRASEFPIPSLGPTADEEDEEEPTPKPPRKQQTLSKAQFAQVEPASGRGAAQPHEDDGDDPVKPAPAPPHRRPDGKYECNHSCRDKTVCKHLCCREGLDKPPARRAASKKGASAVKPAKKVQQPKLVGGAKVGPPLRIQPIVSKGVELAKNASGKVVSTSKQRPEPDDDYADDSLPSLEQLVSTSRNKSKTSTAPKLRRATPTVPPTTQQHPVDEEDQLASSSSSSSSPPPVAKQKVKSSSTTRKRLLDSGDDQVGKRARISVREFASSSPIELPEVDARPPAHLARHPSTSTRAPLFRADTPVDAPSSTLAQEDDELALAQPVDGAGEPLVFYDDALHSDAQMDEVPEEARREAQQVHEQEGEEEVDAQVVDEDEDDFDAWMASSVVIAPRDQLKHTRLGTPDTQQALPIMVSERAVRLTIVPLMTLSFLTSIVVLAIAASLESHWLSTGFPSNAARDRERLLLTAGIWGTLVSMYSLIGTLFKPQSVAFGIMFHLVAFAIAFFLYLCGASSLTAFVANRNCGIPMQTFSRCNVTKGLVAVGWIGTIWVFIILIVVLILGVKARSGAGIRRGALTDA</sequence>
<evidence type="ECO:0000256" key="10">
    <source>
        <dbReference type="ARBA" id="ARBA00048988"/>
    </source>
</evidence>
<feature type="compositionally biased region" description="Polar residues" evidence="11">
    <location>
        <begin position="1351"/>
        <end position="1365"/>
    </location>
</feature>
<keyword evidence="16" id="KW-1185">Reference proteome</keyword>
<feature type="region of interest" description="Disordered" evidence="11">
    <location>
        <begin position="1516"/>
        <end position="1539"/>
    </location>
</feature>
<reference evidence="15 16" key="1">
    <citation type="journal article" date="2015" name="Front. Microbiol.">
        <title>Genome sequence of the plant growth promoting endophytic yeast Rhodotorula graminis WP1.</title>
        <authorList>
            <person name="Firrincieli A."/>
            <person name="Otillar R."/>
            <person name="Salamov A."/>
            <person name="Schmutz J."/>
            <person name="Khan Z."/>
            <person name="Redman R.S."/>
            <person name="Fleck N.D."/>
            <person name="Lindquist E."/>
            <person name="Grigoriev I.V."/>
            <person name="Doty S.L."/>
        </authorList>
    </citation>
    <scope>NUCLEOTIDE SEQUENCE [LARGE SCALE GENOMIC DNA]</scope>
    <source>
        <strain evidence="15 16">WP1</strain>
    </source>
</reference>
<evidence type="ECO:0000256" key="3">
    <source>
        <dbReference type="ARBA" id="ARBA00022801"/>
    </source>
</evidence>
<evidence type="ECO:0000256" key="9">
    <source>
        <dbReference type="ARBA" id="ARBA00034808"/>
    </source>
</evidence>
<dbReference type="InterPro" id="IPR001650">
    <property type="entry name" value="Helicase_C-like"/>
</dbReference>
<evidence type="ECO:0000313" key="16">
    <source>
        <dbReference type="Proteomes" id="UP000053890"/>
    </source>
</evidence>
<evidence type="ECO:0000259" key="13">
    <source>
        <dbReference type="PROSITE" id="PS51192"/>
    </source>
</evidence>
<accession>A0A194S5S3</accession>
<dbReference type="EMBL" id="KQ474077">
    <property type="protein sequence ID" value="KPV76073.1"/>
    <property type="molecule type" value="Genomic_DNA"/>
</dbReference>
<keyword evidence="12" id="KW-1133">Transmembrane helix</keyword>
<dbReference type="InterPro" id="IPR036388">
    <property type="entry name" value="WH-like_DNA-bd_sf"/>
</dbReference>
<feature type="region of interest" description="Disordered" evidence="11">
    <location>
        <begin position="1175"/>
        <end position="1249"/>
    </location>
</feature>
<feature type="compositionally biased region" description="Low complexity" evidence="11">
    <location>
        <begin position="310"/>
        <end position="327"/>
    </location>
</feature>
<dbReference type="SUPFAM" id="SSF52540">
    <property type="entry name" value="P-loop containing nucleoside triphosphate hydrolases"/>
    <property type="match status" value="1"/>
</dbReference>
<dbReference type="PROSITE" id="PS51192">
    <property type="entry name" value="HELICASE_ATP_BIND_1"/>
    <property type="match status" value="1"/>
</dbReference>
<evidence type="ECO:0000256" key="1">
    <source>
        <dbReference type="ARBA" id="ARBA00010140"/>
    </source>
</evidence>
<dbReference type="Gene3D" id="1.10.3380.10">
    <property type="entry name" value="Sec63 N-terminal domain-like domain"/>
    <property type="match status" value="1"/>
</dbReference>
<dbReference type="OrthoDB" id="5575at2759"/>